<feature type="region of interest" description="Disordered" evidence="1">
    <location>
        <begin position="456"/>
        <end position="505"/>
    </location>
</feature>
<dbReference type="InterPro" id="IPR051213">
    <property type="entry name" value="START_lipid_transfer"/>
</dbReference>
<dbReference type="AlphaFoldDB" id="A0A9N8ED73"/>
<dbReference type="PANTHER" id="PTHR19308:SF39">
    <property type="entry name" value="PHOSPHATIDYLCHOLINE TRANSFER PROTEIN"/>
    <property type="match status" value="1"/>
</dbReference>
<evidence type="ECO:0000259" key="2">
    <source>
        <dbReference type="PROSITE" id="PS50848"/>
    </source>
</evidence>
<proteinExistence type="predicted"/>
<dbReference type="GO" id="GO:0008289">
    <property type="term" value="F:lipid binding"/>
    <property type="evidence" value="ECO:0007669"/>
    <property type="project" value="InterPro"/>
</dbReference>
<organism evidence="3 4">
    <name type="scientific">Seminavis robusta</name>
    <dbReference type="NCBI Taxonomy" id="568900"/>
    <lineage>
        <taxon>Eukaryota</taxon>
        <taxon>Sar</taxon>
        <taxon>Stramenopiles</taxon>
        <taxon>Ochrophyta</taxon>
        <taxon>Bacillariophyta</taxon>
        <taxon>Bacillariophyceae</taxon>
        <taxon>Bacillariophycidae</taxon>
        <taxon>Naviculales</taxon>
        <taxon>Naviculaceae</taxon>
        <taxon>Seminavis</taxon>
    </lineage>
</organism>
<evidence type="ECO:0000256" key="1">
    <source>
        <dbReference type="SAM" id="MobiDB-lite"/>
    </source>
</evidence>
<evidence type="ECO:0000313" key="4">
    <source>
        <dbReference type="Proteomes" id="UP001153069"/>
    </source>
</evidence>
<keyword evidence="4" id="KW-1185">Reference proteome</keyword>
<dbReference type="PANTHER" id="PTHR19308">
    <property type="entry name" value="PHOSPHATIDYLCHOLINE TRANSFER PROTEIN"/>
    <property type="match status" value="1"/>
</dbReference>
<reference evidence="3" key="1">
    <citation type="submission" date="2020-06" db="EMBL/GenBank/DDBJ databases">
        <authorList>
            <consortium name="Plant Systems Biology data submission"/>
        </authorList>
    </citation>
    <scope>NUCLEOTIDE SEQUENCE</scope>
    <source>
        <strain evidence="3">D6</strain>
    </source>
</reference>
<dbReference type="GO" id="GO:0005737">
    <property type="term" value="C:cytoplasm"/>
    <property type="evidence" value="ECO:0007669"/>
    <property type="project" value="UniProtKB-ARBA"/>
</dbReference>
<feature type="region of interest" description="Disordered" evidence="1">
    <location>
        <begin position="409"/>
        <end position="441"/>
    </location>
</feature>
<accession>A0A9N8ED73</accession>
<feature type="domain" description="START" evidence="2">
    <location>
        <begin position="252"/>
        <end position="402"/>
    </location>
</feature>
<dbReference type="Gene3D" id="3.30.530.20">
    <property type="match status" value="1"/>
</dbReference>
<dbReference type="SUPFAM" id="SSF55961">
    <property type="entry name" value="Bet v1-like"/>
    <property type="match status" value="1"/>
</dbReference>
<dbReference type="OrthoDB" id="197616at2759"/>
<comment type="caution">
    <text evidence="3">The sequence shown here is derived from an EMBL/GenBank/DDBJ whole genome shotgun (WGS) entry which is preliminary data.</text>
</comment>
<dbReference type="Pfam" id="PF01852">
    <property type="entry name" value="START"/>
    <property type="match status" value="1"/>
</dbReference>
<gene>
    <name evidence="3" type="ORF">SEMRO_951_G223910.1</name>
</gene>
<dbReference type="InterPro" id="IPR023393">
    <property type="entry name" value="START-like_dom_sf"/>
</dbReference>
<dbReference type="Proteomes" id="UP001153069">
    <property type="component" value="Unassembled WGS sequence"/>
</dbReference>
<dbReference type="PROSITE" id="PS50848">
    <property type="entry name" value="START"/>
    <property type="match status" value="1"/>
</dbReference>
<sequence>MVANRLFRLVRPFSRRSLMKEDDNNEEMSVEDVPDLPPKTIYIPCRKPSKKPKLVRASSLSAGVFIKEEDDNIHREQRRASYNVSDNYMQKPTSVKCRKFSWDGGVPLVEKISSKSSNNTRIQQVVLHHRPFLAILLLVTLALAAGTLGDDETAPTRGKERGTPLPAFASKKEGIAQDMYQAYKQLEEEYHAKAFRPDNEHKWRVVNEKDGAKVSLLEHESDPTCPYVRMETLIPTSVASCWEFLKIENWGWSMPKMDPFYDTHSVHANYTHQGVNMILVQKKTHRILAFGKRDFVFLSVTDLPLEDGTWVSGSVSVQTPDVPRSPSYTRAFQDSIAFYKPIQDKNGQEQCHLTIVCRIDLNDSGESGSGGWIPMWLYVKTIGATGIKSVLKMKDALLEMQQEQKAMQQEAYAPAPAKDTVASAPTASQLMSRAKPPTPAPILSSSIFTSKILQGETDNQQQQETDKSPQSEESSSTWWSRPRGGAFGGGLLSFRPPPKPTTAEQVADRWKPLYQVFTHYSPKPTTQLVAIKNTWGTHQKEMNDENSKPSLPNWFRRLPMIGDRFGGSGSSR</sequence>
<dbReference type="InterPro" id="IPR002913">
    <property type="entry name" value="START_lipid-bd_dom"/>
</dbReference>
<protein>
    <recommendedName>
        <fullName evidence="2">START domain-containing protein</fullName>
    </recommendedName>
</protein>
<evidence type="ECO:0000313" key="3">
    <source>
        <dbReference type="EMBL" id="CAB9518643.1"/>
    </source>
</evidence>
<dbReference type="EMBL" id="CAICTM010000949">
    <property type="protein sequence ID" value="CAB9518643.1"/>
    <property type="molecule type" value="Genomic_DNA"/>
</dbReference>
<name>A0A9N8ED73_9STRA</name>